<dbReference type="eggNOG" id="COG2928">
    <property type="taxonomic scope" value="Bacteria"/>
</dbReference>
<dbReference type="InterPro" id="IPR007462">
    <property type="entry name" value="COV1-like"/>
</dbReference>
<proteinExistence type="predicted"/>
<keyword evidence="2" id="KW-0472">Membrane</keyword>
<accession>E6VNQ0</accession>
<dbReference type="AlphaFoldDB" id="E6VNQ0"/>
<dbReference type="KEGG" id="rpx:Rpdx1_3199"/>
<organism evidence="3 4">
    <name type="scientific">Rhodopseudomonas palustris (strain DX-1)</name>
    <dbReference type="NCBI Taxonomy" id="652103"/>
    <lineage>
        <taxon>Bacteria</taxon>
        <taxon>Pseudomonadati</taxon>
        <taxon>Pseudomonadota</taxon>
        <taxon>Alphaproteobacteria</taxon>
        <taxon>Hyphomicrobiales</taxon>
        <taxon>Nitrobacteraceae</taxon>
        <taxon>Rhodopseudomonas</taxon>
    </lineage>
</organism>
<dbReference type="Pfam" id="PF04367">
    <property type="entry name" value="DUF502"/>
    <property type="match status" value="1"/>
</dbReference>
<feature type="region of interest" description="Disordered" evidence="1">
    <location>
        <begin position="210"/>
        <end position="229"/>
    </location>
</feature>
<feature type="compositionally biased region" description="Low complexity" evidence="1">
    <location>
        <begin position="213"/>
        <end position="229"/>
    </location>
</feature>
<dbReference type="PANTHER" id="PTHR31876:SF26">
    <property type="entry name" value="PROTEIN LIKE COV 2"/>
    <property type="match status" value="1"/>
</dbReference>
<protein>
    <recommendedName>
        <fullName evidence="5">DUF502 domain-containing protein</fullName>
    </recommendedName>
</protein>
<reference evidence="3" key="1">
    <citation type="submission" date="2010-12" db="EMBL/GenBank/DDBJ databases">
        <title>Complete sequence of Rhodopseudomonas palustris DX-1.</title>
        <authorList>
            <consortium name="US DOE Joint Genome Institute"/>
            <person name="Lucas S."/>
            <person name="Copeland A."/>
            <person name="Lapidus A."/>
            <person name="Cheng J.-F."/>
            <person name="Goodwin L."/>
            <person name="Pitluck S."/>
            <person name="Misra M."/>
            <person name="Chertkov O."/>
            <person name="Detter J.C."/>
            <person name="Han C."/>
            <person name="Tapia R."/>
            <person name="Land M."/>
            <person name="Hauser L."/>
            <person name="Kyrpides N."/>
            <person name="Ivanova N."/>
            <person name="Ovchinnikova G."/>
            <person name="Logan B."/>
            <person name="Oda Y."/>
            <person name="Harwood C."/>
            <person name="Woyke T."/>
        </authorList>
    </citation>
    <scope>NUCLEOTIDE SEQUENCE [LARGE SCALE GENOMIC DNA]</scope>
    <source>
        <strain evidence="3">DX-1</strain>
    </source>
</reference>
<feature type="transmembrane region" description="Helical" evidence="2">
    <location>
        <begin position="12"/>
        <end position="34"/>
    </location>
</feature>
<evidence type="ECO:0000256" key="1">
    <source>
        <dbReference type="SAM" id="MobiDB-lite"/>
    </source>
</evidence>
<evidence type="ECO:0008006" key="5">
    <source>
        <dbReference type="Google" id="ProtNLM"/>
    </source>
</evidence>
<dbReference type="BioCyc" id="RPAL652103:RPDX1_RS15775-MONOMER"/>
<feature type="transmembrane region" description="Helical" evidence="2">
    <location>
        <begin position="63"/>
        <end position="88"/>
    </location>
</feature>
<evidence type="ECO:0000256" key="2">
    <source>
        <dbReference type="SAM" id="Phobius"/>
    </source>
</evidence>
<dbReference type="OrthoDB" id="9780267at2"/>
<name>E6VNQ0_RHOPX</name>
<keyword evidence="2" id="KW-1133">Transmembrane helix</keyword>
<keyword evidence="2" id="KW-0812">Transmembrane</keyword>
<dbReference type="Proteomes" id="UP000001402">
    <property type="component" value="Chromosome"/>
</dbReference>
<dbReference type="HOGENOM" id="CLU_068050_2_0_5"/>
<evidence type="ECO:0000313" key="3">
    <source>
        <dbReference type="EMBL" id="ADU44778.1"/>
    </source>
</evidence>
<dbReference type="PANTHER" id="PTHR31876">
    <property type="entry name" value="COV-LIKE PROTEIN 1"/>
    <property type="match status" value="1"/>
</dbReference>
<evidence type="ECO:0000313" key="4">
    <source>
        <dbReference type="Proteomes" id="UP000001402"/>
    </source>
</evidence>
<sequence length="229" mass="24846">MLESIRRNVLTGLLTIVPLWITLFVIGFVVEQIIRLGRPLVVGLSRGIQPYAPDLADLLTRDWFHSLLAVVIGVGLLFAVGAATNAVVGRRFIRMFDQLIKRVPLVKTIYGASRTLIDSMQRAPQGGNGQRVVLIQFPNPDMRTVGFVTAVFEAVDTGEELAAVYVPTAPNPTSGYVEIVPTKRLVWLDWSANDAMAFIVSGGTMTPGKIRMNPNPAASPAAASPIEPR</sequence>
<dbReference type="EMBL" id="CP002418">
    <property type="protein sequence ID" value="ADU44778.1"/>
    <property type="molecule type" value="Genomic_DNA"/>
</dbReference>
<dbReference type="STRING" id="652103.Rpdx1_3199"/>
<gene>
    <name evidence="3" type="ordered locus">Rpdx1_3199</name>
</gene>